<evidence type="ECO:0000256" key="9">
    <source>
        <dbReference type="ARBA" id="ARBA00022842"/>
    </source>
</evidence>
<feature type="domain" description="Pyruvate kinase barrel" evidence="12">
    <location>
        <begin position="329"/>
        <end position="579"/>
    </location>
</feature>
<evidence type="ECO:0000256" key="3">
    <source>
        <dbReference type="ARBA" id="ARBA00012142"/>
    </source>
</evidence>
<evidence type="ECO:0000256" key="8">
    <source>
        <dbReference type="ARBA" id="ARBA00022840"/>
    </source>
</evidence>
<evidence type="ECO:0000313" key="14">
    <source>
        <dbReference type="Proteomes" id="UP000219440"/>
    </source>
</evidence>
<keyword evidence="10" id="KW-0324">Glycolysis</keyword>
<dbReference type="EMBL" id="OCST01000002">
    <property type="protein sequence ID" value="SOE59526.1"/>
    <property type="molecule type" value="Genomic_DNA"/>
</dbReference>
<dbReference type="GO" id="GO:0000287">
    <property type="term" value="F:magnesium ion binding"/>
    <property type="evidence" value="ECO:0007669"/>
    <property type="project" value="InterPro"/>
</dbReference>
<dbReference type="OrthoDB" id="9812123at2"/>
<dbReference type="InterPro" id="IPR011037">
    <property type="entry name" value="Pyrv_Knase-like_insert_dom_sf"/>
</dbReference>
<keyword evidence="7 13" id="KW-0418">Kinase</keyword>
<keyword evidence="5" id="KW-0479">Metal-binding</keyword>
<dbReference type="GO" id="GO:0004743">
    <property type="term" value="F:pyruvate kinase activity"/>
    <property type="evidence" value="ECO:0007669"/>
    <property type="project" value="UniProtKB-EC"/>
</dbReference>
<dbReference type="InterPro" id="IPR001697">
    <property type="entry name" value="Pyr_Knase"/>
</dbReference>
<dbReference type="UniPathway" id="UPA00109">
    <property type="reaction ID" value="UER00188"/>
</dbReference>
<name>A0A2C8Z6N2_9MICO</name>
<organism evidence="13 14">
    <name type="scientific">Salinibacterium xinjiangense</name>
    <dbReference type="NCBI Taxonomy" id="386302"/>
    <lineage>
        <taxon>Bacteria</taxon>
        <taxon>Bacillati</taxon>
        <taxon>Actinomycetota</taxon>
        <taxon>Actinomycetes</taxon>
        <taxon>Micrococcales</taxon>
        <taxon>Microbacteriaceae</taxon>
        <taxon>Salinibacterium</taxon>
    </lineage>
</organism>
<keyword evidence="11 13" id="KW-0670">Pyruvate</keyword>
<evidence type="ECO:0000256" key="5">
    <source>
        <dbReference type="ARBA" id="ARBA00022723"/>
    </source>
</evidence>
<keyword evidence="9" id="KW-0460">Magnesium</keyword>
<dbReference type="EC" id="2.7.1.40" evidence="3"/>
<dbReference type="GO" id="GO:0005524">
    <property type="term" value="F:ATP binding"/>
    <property type="evidence" value="ECO:0007669"/>
    <property type="project" value="UniProtKB-KW"/>
</dbReference>
<evidence type="ECO:0000313" key="13">
    <source>
        <dbReference type="EMBL" id="SOE59526.1"/>
    </source>
</evidence>
<dbReference type="GO" id="GO:0016301">
    <property type="term" value="F:kinase activity"/>
    <property type="evidence" value="ECO:0007669"/>
    <property type="project" value="UniProtKB-KW"/>
</dbReference>
<dbReference type="Gene3D" id="3.20.20.60">
    <property type="entry name" value="Phosphoenolpyruvate-binding domains"/>
    <property type="match status" value="2"/>
</dbReference>
<keyword evidence="8" id="KW-0067">ATP-binding</keyword>
<evidence type="ECO:0000256" key="10">
    <source>
        <dbReference type="ARBA" id="ARBA00023152"/>
    </source>
</evidence>
<proteinExistence type="inferred from homology"/>
<protein>
    <recommendedName>
        <fullName evidence="3">pyruvate kinase</fullName>
        <ecNumber evidence="3">2.7.1.40</ecNumber>
    </recommendedName>
</protein>
<keyword evidence="4" id="KW-0808">Transferase</keyword>
<evidence type="ECO:0000256" key="7">
    <source>
        <dbReference type="ARBA" id="ARBA00022777"/>
    </source>
</evidence>
<dbReference type="RefSeq" id="WP_097060101.1">
    <property type="nucleotide sequence ID" value="NZ_BMLC01000001.1"/>
</dbReference>
<dbReference type="AlphaFoldDB" id="A0A2C8Z6N2"/>
<dbReference type="InterPro" id="IPR040442">
    <property type="entry name" value="Pyrv_kinase-like_dom_sf"/>
</dbReference>
<keyword evidence="6" id="KW-0547">Nucleotide-binding</keyword>
<dbReference type="GO" id="GO:0030955">
    <property type="term" value="F:potassium ion binding"/>
    <property type="evidence" value="ECO:0007669"/>
    <property type="project" value="InterPro"/>
</dbReference>
<reference evidence="13 14" key="1">
    <citation type="submission" date="2017-09" db="EMBL/GenBank/DDBJ databases">
        <authorList>
            <person name="Ehlers B."/>
            <person name="Leendertz F.H."/>
        </authorList>
    </citation>
    <scope>NUCLEOTIDE SEQUENCE [LARGE SCALE GENOMIC DNA]</scope>
    <source>
        <strain evidence="13 14">CGMCC 1.05381</strain>
    </source>
</reference>
<dbReference type="SUPFAM" id="SSF50800">
    <property type="entry name" value="PK beta-barrel domain-like"/>
    <property type="match status" value="1"/>
</dbReference>
<comment type="similarity">
    <text evidence="2">Belongs to the pyruvate kinase family.</text>
</comment>
<evidence type="ECO:0000256" key="4">
    <source>
        <dbReference type="ARBA" id="ARBA00022679"/>
    </source>
</evidence>
<feature type="domain" description="Pyruvate kinase barrel" evidence="12">
    <location>
        <begin position="141"/>
        <end position="226"/>
    </location>
</feature>
<evidence type="ECO:0000256" key="2">
    <source>
        <dbReference type="ARBA" id="ARBA00008663"/>
    </source>
</evidence>
<dbReference type="InterPro" id="IPR015793">
    <property type="entry name" value="Pyrv_Knase_brl"/>
</dbReference>
<evidence type="ECO:0000256" key="11">
    <source>
        <dbReference type="ARBA" id="ARBA00023317"/>
    </source>
</evidence>
<comment type="pathway">
    <text evidence="1">Carbohydrate degradation; glycolysis; pyruvate from D-glyceraldehyde 3-phosphate: step 5/5.</text>
</comment>
<dbReference type="NCBIfam" id="NF011314">
    <property type="entry name" value="PRK14725.1"/>
    <property type="match status" value="1"/>
</dbReference>
<dbReference type="InterPro" id="IPR015813">
    <property type="entry name" value="Pyrv/PenolPyrv_kinase-like_dom"/>
</dbReference>
<dbReference type="Proteomes" id="UP000219440">
    <property type="component" value="Unassembled WGS sequence"/>
</dbReference>
<evidence type="ECO:0000256" key="6">
    <source>
        <dbReference type="ARBA" id="ARBA00022741"/>
    </source>
</evidence>
<accession>A0A2C8Z6N2</accession>
<sequence>MDAPSTSPAPPRGGPDDLLALLGELQQLRHSLLDAEVRESGSIKAVMARHRPSAINLVHYVELRSHDIRALQERLTQHGLSSLGRTESHVMPGIDMVIHTLSQLTGHEVERSSGPARVPHRGLLSRNAISLLGPRPKDRPTRIMVTFPSEAATDYATVRTMLASGMDIARINCAHDDAGAWSAMIHNVRTAEAELGKSCLVSMDLAGPKLRTGPLVPGADVVKVKPERNERGIVLTPATVWLGEAPAAGSGIQIQSIPVTDPGWATRRTVGQRIHLVDARGSGRVLTVERVHGTGCLVSFRKTVYFASGTQLVARVSGGRQAELELGTRVGALPSRATSMMVRRGDRIQLTADLTPADVSGGSVHRIGATLFEVFADTRPGERLLIDDGKIATVITDVAAHAVLVEVQSAGVAGTKLRAEKGINLPDSTLTLSALTEKDAEDLAFVRQHADIVELSFVRSAADVDDLLQRLGPADEHPLGIVLKIETVAAFESLPQILLEAMRWGDIGVMIARGDLAVEAGFERLAELQEEILWLSEAAHVPVIWATEVLDDMARTGVPSRAEVTDAAMAQRAECVMLNKGPYIGEAITMLADILHRMQDHMAKKRSLLRRLKAWDLDRAVVATAPSTSDEIDSDARIATR</sequence>
<gene>
    <name evidence="13" type="ORF">SAMN06296378_0955</name>
</gene>
<dbReference type="SUPFAM" id="SSF51621">
    <property type="entry name" value="Phosphoenolpyruvate/pyruvate domain"/>
    <property type="match status" value="1"/>
</dbReference>
<evidence type="ECO:0000256" key="1">
    <source>
        <dbReference type="ARBA" id="ARBA00004997"/>
    </source>
</evidence>
<dbReference type="PANTHER" id="PTHR11817">
    <property type="entry name" value="PYRUVATE KINASE"/>
    <property type="match status" value="1"/>
</dbReference>
<dbReference type="Pfam" id="PF00224">
    <property type="entry name" value="PK"/>
    <property type="match status" value="2"/>
</dbReference>
<keyword evidence="14" id="KW-1185">Reference proteome</keyword>
<evidence type="ECO:0000259" key="12">
    <source>
        <dbReference type="Pfam" id="PF00224"/>
    </source>
</evidence>